<evidence type="ECO:0000313" key="2">
    <source>
        <dbReference type="EMBL" id="MDS0281257.1"/>
    </source>
</evidence>
<sequence length="251" mass="26229">MQVLSELVATGREREGVLFTSPHRSAPYSYRDFCTNVWKGGNLMRHYGVREGMAVAVVVGPKNPTAGDEPGYLRDCPDGLLAILAATLDGAVADLAPGPEVDATALVAPAAWLDRYELAPGTKAIAYGGPSDDPTVAGFERELWSENPLQPPGERAPDDPALRDADGSYTHGEVLAASERVVEEYDVDAETTLAFRASVTSAGAVVAGLLAPLRAGATVRFGDSAASDVAVAGQGDDVPEKRVVRPDAISV</sequence>
<reference evidence="2 3" key="1">
    <citation type="submission" date="2022-06" db="EMBL/GenBank/DDBJ databases">
        <title>Halomicroarcula sp. a new haloarchaeum isolate from saline soil.</title>
        <authorList>
            <person name="Strakova D."/>
            <person name="Galisteo C."/>
            <person name="Sanchez-Porro C."/>
            <person name="Ventosa A."/>
        </authorList>
    </citation>
    <scope>NUCLEOTIDE SEQUENCE [LARGE SCALE GENOMIC DNA]</scope>
    <source>
        <strain evidence="2 3">S3CR25-11</strain>
    </source>
</reference>
<proteinExistence type="predicted"/>
<dbReference type="Proteomes" id="UP001268864">
    <property type="component" value="Unassembled WGS sequence"/>
</dbReference>
<feature type="compositionally biased region" description="Basic and acidic residues" evidence="1">
    <location>
        <begin position="155"/>
        <end position="166"/>
    </location>
</feature>
<feature type="region of interest" description="Disordered" evidence="1">
    <location>
        <begin position="146"/>
        <end position="166"/>
    </location>
</feature>
<name>A0ABU2FLZ9_9EURY</name>
<organism evidence="2 3">
    <name type="scientific">Haloarcula onubensis</name>
    <dbReference type="NCBI Taxonomy" id="2950539"/>
    <lineage>
        <taxon>Archaea</taxon>
        <taxon>Methanobacteriati</taxon>
        <taxon>Methanobacteriota</taxon>
        <taxon>Stenosarchaea group</taxon>
        <taxon>Halobacteria</taxon>
        <taxon>Halobacteriales</taxon>
        <taxon>Haloarculaceae</taxon>
        <taxon>Haloarcula</taxon>
    </lineage>
</organism>
<protein>
    <recommendedName>
        <fullName evidence="4">Acetyl-CoA synthetase</fullName>
    </recommendedName>
</protein>
<dbReference type="SUPFAM" id="SSF56801">
    <property type="entry name" value="Acetyl-CoA synthetase-like"/>
    <property type="match status" value="1"/>
</dbReference>
<evidence type="ECO:0000313" key="3">
    <source>
        <dbReference type="Proteomes" id="UP001268864"/>
    </source>
</evidence>
<comment type="caution">
    <text evidence="2">The sequence shown here is derived from an EMBL/GenBank/DDBJ whole genome shotgun (WGS) entry which is preliminary data.</text>
</comment>
<gene>
    <name evidence="2" type="ORF">NDI86_03920</name>
</gene>
<evidence type="ECO:0000256" key="1">
    <source>
        <dbReference type="SAM" id="MobiDB-lite"/>
    </source>
</evidence>
<dbReference type="RefSeq" id="WP_310899095.1">
    <property type="nucleotide sequence ID" value="NZ_JAMQOS010000001.1"/>
</dbReference>
<accession>A0ABU2FLZ9</accession>
<keyword evidence="3" id="KW-1185">Reference proteome</keyword>
<dbReference type="EMBL" id="JAMQOS010000001">
    <property type="protein sequence ID" value="MDS0281257.1"/>
    <property type="molecule type" value="Genomic_DNA"/>
</dbReference>
<evidence type="ECO:0008006" key="4">
    <source>
        <dbReference type="Google" id="ProtNLM"/>
    </source>
</evidence>